<evidence type="ECO:0000313" key="1">
    <source>
        <dbReference type="EMBL" id="MCD9646214.1"/>
    </source>
</evidence>
<comment type="caution">
    <text evidence="1">The sequence shown here is derived from an EMBL/GenBank/DDBJ whole genome shotgun (WGS) entry which is preliminary data.</text>
</comment>
<gene>
    <name evidence="1" type="ORF">HAX54_035891</name>
</gene>
<protein>
    <submittedName>
        <fullName evidence="1">Uncharacterized protein</fullName>
    </submittedName>
</protein>
<organism evidence="1 2">
    <name type="scientific">Datura stramonium</name>
    <name type="common">Jimsonweed</name>
    <name type="synonym">Common thornapple</name>
    <dbReference type="NCBI Taxonomy" id="4076"/>
    <lineage>
        <taxon>Eukaryota</taxon>
        <taxon>Viridiplantae</taxon>
        <taxon>Streptophyta</taxon>
        <taxon>Embryophyta</taxon>
        <taxon>Tracheophyta</taxon>
        <taxon>Spermatophyta</taxon>
        <taxon>Magnoliopsida</taxon>
        <taxon>eudicotyledons</taxon>
        <taxon>Gunneridae</taxon>
        <taxon>Pentapetalae</taxon>
        <taxon>asterids</taxon>
        <taxon>lamiids</taxon>
        <taxon>Solanales</taxon>
        <taxon>Solanaceae</taxon>
        <taxon>Solanoideae</taxon>
        <taxon>Datureae</taxon>
        <taxon>Datura</taxon>
    </lineage>
</organism>
<dbReference type="Proteomes" id="UP000823775">
    <property type="component" value="Unassembled WGS sequence"/>
</dbReference>
<proteinExistence type="predicted"/>
<accession>A0ABS8VH78</accession>
<keyword evidence="2" id="KW-1185">Reference proteome</keyword>
<reference evidence="1 2" key="1">
    <citation type="journal article" date="2021" name="BMC Genomics">
        <title>Datura genome reveals duplications of psychoactive alkaloid biosynthetic genes and high mutation rate following tissue culture.</title>
        <authorList>
            <person name="Rajewski A."/>
            <person name="Carter-House D."/>
            <person name="Stajich J."/>
            <person name="Litt A."/>
        </authorList>
    </citation>
    <scope>NUCLEOTIDE SEQUENCE [LARGE SCALE GENOMIC DNA]</scope>
    <source>
        <strain evidence="1">AR-01</strain>
    </source>
</reference>
<sequence length="71" mass="7993">MLLEHLKSKANTAECEEVNVLGWLVHMLHITAKDVGKNNFLRLDQTLYAILGLVATARPLFDIVEQALHLL</sequence>
<dbReference type="EMBL" id="JACEIK010004716">
    <property type="protein sequence ID" value="MCD9646214.1"/>
    <property type="molecule type" value="Genomic_DNA"/>
</dbReference>
<evidence type="ECO:0000313" key="2">
    <source>
        <dbReference type="Proteomes" id="UP000823775"/>
    </source>
</evidence>
<name>A0ABS8VH78_DATST</name>